<dbReference type="EMBL" id="CAXKWB010012544">
    <property type="protein sequence ID" value="CAL4104951.1"/>
    <property type="molecule type" value="Genomic_DNA"/>
</dbReference>
<sequence>MIQVSGLVREALIRKSANQNAISARRWVIFYVVLSIVVAYDLQVGYMAQSSGKIWYAGLVVCIISVFILVKLLLAYALSYFNLTPIEVTDKQRSLLSIGEADPGFKTTTPVKASSTPVVNKNISLSSLFNATLRSPGPVLPGSPLTPPGSVTPVNMSAGSWGNYSSHSSPLNASQVSSPGGNLSMSSSNSGSVSADSWAFHCNQSSLMNGSYNTMA</sequence>
<feature type="transmembrane region" description="Helical" evidence="2">
    <location>
        <begin position="54"/>
        <end position="83"/>
    </location>
</feature>
<feature type="transmembrane region" description="Helical" evidence="2">
    <location>
        <begin position="28"/>
        <end position="48"/>
    </location>
</feature>
<dbReference type="Proteomes" id="UP001497623">
    <property type="component" value="Unassembled WGS sequence"/>
</dbReference>
<feature type="region of interest" description="Disordered" evidence="1">
    <location>
        <begin position="169"/>
        <end position="188"/>
    </location>
</feature>
<keyword evidence="4" id="KW-1185">Reference proteome</keyword>
<keyword evidence="2" id="KW-0472">Membrane</keyword>
<proteinExistence type="predicted"/>
<gene>
    <name evidence="3" type="ORF">MNOR_LOCUS17896</name>
</gene>
<dbReference type="AlphaFoldDB" id="A0AAV2QYS4"/>
<organism evidence="3 4">
    <name type="scientific">Meganyctiphanes norvegica</name>
    <name type="common">Northern krill</name>
    <name type="synonym">Thysanopoda norvegica</name>
    <dbReference type="NCBI Taxonomy" id="48144"/>
    <lineage>
        <taxon>Eukaryota</taxon>
        <taxon>Metazoa</taxon>
        <taxon>Ecdysozoa</taxon>
        <taxon>Arthropoda</taxon>
        <taxon>Crustacea</taxon>
        <taxon>Multicrustacea</taxon>
        <taxon>Malacostraca</taxon>
        <taxon>Eumalacostraca</taxon>
        <taxon>Eucarida</taxon>
        <taxon>Euphausiacea</taxon>
        <taxon>Euphausiidae</taxon>
        <taxon>Meganyctiphanes</taxon>
    </lineage>
</organism>
<evidence type="ECO:0000256" key="2">
    <source>
        <dbReference type="SAM" id="Phobius"/>
    </source>
</evidence>
<feature type="non-terminal residue" evidence="3">
    <location>
        <position position="216"/>
    </location>
</feature>
<feature type="compositionally biased region" description="Low complexity" evidence="1">
    <location>
        <begin position="177"/>
        <end position="188"/>
    </location>
</feature>
<name>A0AAV2QYS4_MEGNR</name>
<protein>
    <submittedName>
        <fullName evidence="3">Uncharacterized protein</fullName>
    </submittedName>
</protein>
<comment type="caution">
    <text evidence="3">The sequence shown here is derived from an EMBL/GenBank/DDBJ whole genome shotgun (WGS) entry which is preliminary data.</text>
</comment>
<evidence type="ECO:0000256" key="1">
    <source>
        <dbReference type="SAM" id="MobiDB-lite"/>
    </source>
</evidence>
<keyword evidence="2" id="KW-1133">Transmembrane helix</keyword>
<evidence type="ECO:0000313" key="4">
    <source>
        <dbReference type="Proteomes" id="UP001497623"/>
    </source>
</evidence>
<accession>A0AAV2QYS4</accession>
<reference evidence="3 4" key="1">
    <citation type="submission" date="2024-05" db="EMBL/GenBank/DDBJ databases">
        <authorList>
            <person name="Wallberg A."/>
        </authorList>
    </citation>
    <scope>NUCLEOTIDE SEQUENCE [LARGE SCALE GENOMIC DNA]</scope>
</reference>
<evidence type="ECO:0000313" key="3">
    <source>
        <dbReference type="EMBL" id="CAL4104951.1"/>
    </source>
</evidence>
<keyword evidence="2" id="KW-0812">Transmembrane</keyword>